<dbReference type="EMBL" id="JAUORK010000003">
    <property type="protein sequence ID" value="MDO6671223.1"/>
    <property type="molecule type" value="Genomic_DNA"/>
</dbReference>
<evidence type="ECO:0000313" key="1">
    <source>
        <dbReference type="EMBL" id="MDO6671223.1"/>
    </source>
</evidence>
<name>A0AAP4TZJ1_9GAMM</name>
<proteinExistence type="predicted"/>
<dbReference type="RefSeq" id="WP_054557057.1">
    <property type="nucleotide sequence ID" value="NZ_JAUORK010000003.1"/>
</dbReference>
<reference evidence="1" key="1">
    <citation type="submission" date="2023-07" db="EMBL/GenBank/DDBJ databases">
        <title>Genome content predicts the carbon catabolic preferences of heterotrophic bacteria.</title>
        <authorList>
            <person name="Gralka M."/>
        </authorList>
    </citation>
    <scope>NUCLEOTIDE SEQUENCE</scope>
    <source>
        <strain evidence="1">C2R13</strain>
    </source>
</reference>
<organism evidence="1 2">
    <name type="scientific">Cobetia amphilecti</name>
    <dbReference type="NCBI Taxonomy" id="1055104"/>
    <lineage>
        <taxon>Bacteria</taxon>
        <taxon>Pseudomonadati</taxon>
        <taxon>Pseudomonadota</taxon>
        <taxon>Gammaproteobacteria</taxon>
        <taxon>Oceanospirillales</taxon>
        <taxon>Halomonadaceae</taxon>
        <taxon>Cobetia</taxon>
    </lineage>
</organism>
<protein>
    <submittedName>
        <fullName evidence="1">Uncharacterized protein</fullName>
    </submittedName>
</protein>
<sequence>MTPITRVIDAFVAQLAAISTANGHATDIAHIETEAIQINLRSETPLPLLHVRRLASNVDARAGRGTRKESISLQIEAYLDLKTHGRAGQDALLNDLYNAIYPESQVLLDGLAVTITTGEAELDDAELGSRILPIYLPVTITYTRTR</sequence>
<accession>A0AAP4TZJ1</accession>
<comment type="caution">
    <text evidence="1">The sequence shown here is derived from an EMBL/GenBank/DDBJ whole genome shotgun (WGS) entry which is preliminary data.</text>
</comment>
<dbReference type="Proteomes" id="UP001170481">
    <property type="component" value="Unassembled WGS sequence"/>
</dbReference>
<gene>
    <name evidence="1" type="ORF">Q4535_03730</name>
</gene>
<dbReference type="AlphaFoldDB" id="A0AAP4TZJ1"/>
<dbReference type="GeneID" id="43177293"/>
<evidence type="ECO:0000313" key="2">
    <source>
        <dbReference type="Proteomes" id="UP001170481"/>
    </source>
</evidence>